<evidence type="ECO:0000259" key="4">
    <source>
        <dbReference type="PROSITE" id="PS51898"/>
    </source>
</evidence>
<comment type="similarity">
    <text evidence="1">Belongs to the 'phage' integrase family.</text>
</comment>
<dbReference type="Proteomes" id="UP000260644">
    <property type="component" value="Unassembled WGS sequence"/>
</dbReference>
<dbReference type="PANTHER" id="PTHR30349">
    <property type="entry name" value="PHAGE INTEGRASE-RELATED"/>
    <property type="match status" value="1"/>
</dbReference>
<feature type="domain" description="Tyr recombinase" evidence="4">
    <location>
        <begin position="223"/>
        <end position="404"/>
    </location>
</feature>
<comment type="caution">
    <text evidence="5">The sequence shown here is derived from an EMBL/GenBank/DDBJ whole genome shotgun (WGS) entry which is preliminary data.</text>
</comment>
<dbReference type="Gene3D" id="1.10.150.130">
    <property type="match status" value="1"/>
</dbReference>
<dbReference type="Pfam" id="PF13102">
    <property type="entry name" value="Phage_int_SAM_5"/>
    <property type="match status" value="1"/>
</dbReference>
<organism evidence="5 6">
    <name type="scientific">Chitinophaga silvatica</name>
    <dbReference type="NCBI Taxonomy" id="2282649"/>
    <lineage>
        <taxon>Bacteria</taxon>
        <taxon>Pseudomonadati</taxon>
        <taxon>Bacteroidota</taxon>
        <taxon>Chitinophagia</taxon>
        <taxon>Chitinophagales</taxon>
        <taxon>Chitinophagaceae</taxon>
        <taxon>Chitinophaga</taxon>
    </lineage>
</organism>
<sequence length="420" mass="47908">MKVSQELSILFHLRYDNNNSEGKATICVRITVTGFPRDGFSLGYKVEPSKFNKDAGAITGKSAEAIEINNHLQYVKSELIRHYNLLKAIDATVTPTMIKNAYNGINRDKRTLLEVCDFHNEKFQEKVDKDKRKGSSMKKWVTTKERISGFLSSVFKMKDIPLGRIEYSFAEDFFDYLTLTVGIQENTAMKYVKNTKQLLKLAVQRKWLNANPIEGYACSYINPERDILNAQELSVLYHKEFSIRRLQETKDAYLFMALTGYAYKDALLLTRDNIVKFFDGEDWIVKNREKTWCRENVPLLPIAKEILKKYENHPYCIANNVLLPINSNQRFNGYLKEVADLCGIDKNLTTHTARHTFATTVTLANGVPLETVSAMLGHKSIRTTQIYAKIVASKVSQDMKSLKASFNLAIPESLLLNAVA</sequence>
<dbReference type="InterPro" id="IPR011010">
    <property type="entry name" value="DNA_brk_join_enz"/>
</dbReference>
<reference evidence="5 6" key="1">
    <citation type="submission" date="2018-07" db="EMBL/GenBank/DDBJ databases">
        <title>Chitinophaga K2CV101002-2 sp. nov., isolated from a monsoon evergreen broad-leaved forest soil.</title>
        <authorList>
            <person name="Lv Y."/>
        </authorList>
    </citation>
    <scope>NUCLEOTIDE SEQUENCE [LARGE SCALE GENOMIC DNA]</scope>
    <source>
        <strain evidence="5 6">GDMCC 1.1288</strain>
    </source>
</reference>
<evidence type="ECO:0000256" key="2">
    <source>
        <dbReference type="ARBA" id="ARBA00023125"/>
    </source>
</evidence>
<keyword evidence="3" id="KW-0233">DNA recombination</keyword>
<evidence type="ECO:0000313" key="6">
    <source>
        <dbReference type="Proteomes" id="UP000260644"/>
    </source>
</evidence>
<dbReference type="InterPro" id="IPR010998">
    <property type="entry name" value="Integrase_recombinase_N"/>
</dbReference>
<dbReference type="Gene3D" id="1.10.443.10">
    <property type="entry name" value="Intergrase catalytic core"/>
    <property type="match status" value="1"/>
</dbReference>
<dbReference type="PROSITE" id="PS51898">
    <property type="entry name" value="TYR_RECOMBINASE"/>
    <property type="match status" value="1"/>
</dbReference>
<dbReference type="AlphaFoldDB" id="A0A3E1Y5S0"/>
<dbReference type="RefSeq" id="WP_116977633.1">
    <property type="nucleotide sequence ID" value="NZ_QPMM01000011.1"/>
</dbReference>
<dbReference type="InterPro" id="IPR002104">
    <property type="entry name" value="Integrase_catalytic"/>
</dbReference>
<accession>A0A3E1Y5S0</accession>
<dbReference type="InterPro" id="IPR050090">
    <property type="entry name" value="Tyrosine_recombinase_XerCD"/>
</dbReference>
<keyword evidence="2" id="KW-0238">DNA-binding</keyword>
<gene>
    <name evidence="5" type="ORF">DVR12_20340</name>
</gene>
<dbReference type="InterPro" id="IPR013762">
    <property type="entry name" value="Integrase-like_cat_sf"/>
</dbReference>
<evidence type="ECO:0000313" key="5">
    <source>
        <dbReference type="EMBL" id="RFS20071.1"/>
    </source>
</evidence>
<dbReference type="GO" id="GO:0003677">
    <property type="term" value="F:DNA binding"/>
    <property type="evidence" value="ECO:0007669"/>
    <property type="project" value="UniProtKB-KW"/>
</dbReference>
<dbReference type="OrthoDB" id="892893at2"/>
<dbReference type="InterPro" id="IPR025269">
    <property type="entry name" value="SAM-like_dom"/>
</dbReference>
<dbReference type="CDD" id="cd01185">
    <property type="entry name" value="INTN1_C_like"/>
    <property type="match status" value="1"/>
</dbReference>
<evidence type="ECO:0000256" key="1">
    <source>
        <dbReference type="ARBA" id="ARBA00008857"/>
    </source>
</evidence>
<name>A0A3E1Y5S0_9BACT</name>
<evidence type="ECO:0000256" key="3">
    <source>
        <dbReference type="ARBA" id="ARBA00023172"/>
    </source>
</evidence>
<keyword evidence="6" id="KW-1185">Reference proteome</keyword>
<dbReference type="PANTHER" id="PTHR30349:SF64">
    <property type="entry name" value="PROPHAGE INTEGRASE INTD-RELATED"/>
    <property type="match status" value="1"/>
</dbReference>
<dbReference type="GO" id="GO:0006310">
    <property type="term" value="P:DNA recombination"/>
    <property type="evidence" value="ECO:0007669"/>
    <property type="project" value="UniProtKB-KW"/>
</dbReference>
<dbReference type="InterPro" id="IPR035386">
    <property type="entry name" value="Arm-DNA-bind_5"/>
</dbReference>
<proteinExistence type="inferred from homology"/>
<dbReference type="Pfam" id="PF17293">
    <property type="entry name" value="Arm-DNA-bind_5"/>
    <property type="match status" value="1"/>
</dbReference>
<dbReference type="SUPFAM" id="SSF56349">
    <property type="entry name" value="DNA breaking-rejoining enzymes"/>
    <property type="match status" value="1"/>
</dbReference>
<protein>
    <submittedName>
        <fullName evidence="5">Site-specific integrase</fullName>
    </submittedName>
</protein>
<dbReference type="EMBL" id="QPMM01000011">
    <property type="protein sequence ID" value="RFS20071.1"/>
    <property type="molecule type" value="Genomic_DNA"/>
</dbReference>
<dbReference type="Pfam" id="PF00589">
    <property type="entry name" value="Phage_integrase"/>
    <property type="match status" value="1"/>
</dbReference>
<dbReference type="GO" id="GO:0015074">
    <property type="term" value="P:DNA integration"/>
    <property type="evidence" value="ECO:0007669"/>
    <property type="project" value="InterPro"/>
</dbReference>